<feature type="domain" description="Acyltransferase 3" evidence="8">
    <location>
        <begin position="6"/>
        <end position="318"/>
    </location>
</feature>
<evidence type="ECO:0000256" key="6">
    <source>
        <dbReference type="ARBA" id="ARBA00023136"/>
    </source>
</evidence>
<proteinExistence type="inferred from homology"/>
<keyword evidence="5 7" id="KW-1133">Transmembrane helix</keyword>
<feature type="transmembrane region" description="Helical" evidence="7">
    <location>
        <begin position="7"/>
        <end position="27"/>
    </location>
</feature>
<comment type="caution">
    <text evidence="9">The sequence shown here is derived from an EMBL/GenBank/DDBJ whole genome shotgun (WGS) entry which is preliminary data.</text>
</comment>
<evidence type="ECO:0000256" key="7">
    <source>
        <dbReference type="SAM" id="Phobius"/>
    </source>
</evidence>
<sequence>MRNKTIQIAKGIGIFLVVLTHAMIPSIRNENQIIYYIHKIVYMFHMPLFVMLSGYLYELNINKYKSIGKIEFIKAKFRFLMIPYLIFSVISYIGISICFYIPKLSQLLTYNGYESRDLFEAVIEILTTNNHIDAHLWFAYCLFGIFFISIILSDKLKSKIGLLILFILFIIRFIEYPLIIRKISYYLFYFTLGRVIIKRFLLDIKQKWKVLIYIGLFSVFSVVTILFESSDFILKLWIVRICTLVVAFSGAYIVIVFSNYLANFKIMDCFDNMGKYSFQIYLIHQPFIVSGIVGILHKFTDISIVILILVGTVCGIVIPIFITKVIELSNIRALKLTAGIK</sequence>
<accession>A0ABS2FIK8</accession>
<dbReference type="EMBL" id="JACJLL010000090">
    <property type="protein sequence ID" value="MBM6820171.1"/>
    <property type="molecule type" value="Genomic_DNA"/>
</dbReference>
<feature type="transmembrane region" description="Helical" evidence="7">
    <location>
        <begin position="33"/>
        <end position="57"/>
    </location>
</feature>
<keyword evidence="10" id="KW-1185">Reference proteome</keyword>
<evidence type="ECO:0000256" key="1">
    <source>
        <dbReference type="ARBA" id="ARBA00004651"/>
    </source>
</evidence>
<feature type="transmembrane region" description="Helical" evidence="7">
    <location>
        <begin position="134"/>
        <end position="153"/>
    </location>
</feature>
<feature type="transmembrane region" description="Helical" evidence="7">
    <location>
        <begin position="77"/>
        <end position="102"/>
    </location>
</feature>
<evidence type="ECO:0000313" key="9">
    <source>
        <dbReference type="EMBL" id="MBM6820171.1"/>
    </source>
</evidence>
<dbReference type="PANTHER" id="PTHR40074:SF2">
    <property type="entry name" value="O-ACETYLTRANSFERASE WECH"/>
    <property type="match status" value="1"/>
</dbReference>
<evidence type="ECO:0000256" key="3">
    <source>
        <dbReference type="ARBA" id="ARBA00022475"/>
    </source>
</evidence>
<evidence type="ECO:0000256" key="4">
    <source>
        <dbReference type="ARBA" id="ARBA00022692"/>
    </source>
</evidence>
<organism evidence="9 10">
    <name type="scientific">Clostridium saudiense</name>
    <dbReference type="NCBI Taxonomy" id="1414720"/>
    <lineage>
        <taxon>Bacteria</taxon>
        <taxon>Bacillati</taxon>
        <taxon>Bacillota</taxon>
        <taxon>Clostridia</taxon>
        <taxon>Eubacteriales</taxon>
        <taxon>Clostridiaceae</taxon>
        <taxon>Clostridium</taxon>
    </lineage>
</organism>
<gene>
    <name evidence="9" type="ORF">H6A19_12630</name>
</gene>
<keyword evidence="9" id="KW-0808">Transferase</keyword>
<feature type="transmembrane region" description="Helical" evidence="7">
    <location>
        <begin position="278"/>
        <end position="296"/>
    </location>
</feature>
<dbReference type="Pfam" id="PF01757">
    <property type="entry name" value="Acyl_transf_3"/>
    <property type="match status" value="1"/>
</dbReference>
<dbReference type="InterPro" id="IPR002656">
    <property type="entry name" value="Acyl_transf_3_dom"/>
</dbReference>
<keyword evidence="6 7" id="KW-0472">Membrane</keyword>
<evidence type="ECO:0000313" key="10">
    <source>
        <dbReference type="Proteomes" id="UP000767334"/>
    </source>
</evidence>
<feature type="transmembrane region" description="Helical" evidence="7">
    <location>
        <begin position="160"/>
        <end position="179"/>
    </location>
</feature>
<dbReference type="RefSeq" id="WP_204572495.1">
    <property type="nucleotide sequence ID" value="NZ_JACJLL010000090.1"/>
</dbReference>
<feature type="transmembrane region" description="Helical" evidence="7">
    <location>
        <begin position="210"/>
        <end position="227"/>
    </location>
</feature>
<protein>
    <submittedName>
        <fullName evidence="9">Acyltransferase</fullName>
    </submittedName>
</protein>
<evidence type="ECO:0000256" key="5">
    <source>
        <dbReference type="ARBA" id="ARBA00022989"/>
    </source>
</evidence>
<comment type="similarity">
    <text evidence="2">Belongs to the acyltransferase 3 family.</text>
</comment>
<feature type="transmembrane region" description="Helical" evidence="7">
    <location>
        <begin position="233"/>
        <end position="257"/>
    </location>
</feature>
<dbReference type="PANTHER" id="PTHR40074">
    <property type="entry name" value="O-ACETYLTRANSFERASE WECH"/>
    <property type="match status" value="1"/>
</dbReference>
<evidence type="ECO:0000259" key="8">
    <source>
        <dbReference type="Pfam" id="PF01757"/>
    </source>
</evidence>
<feature type="transmembrane region" description="Helical" evidence="7">
    <location>
        <begin position="185"/>
        <end position="201"/>
    </location>
</feature>
<evidence type="ECO:0000256" key="2">
    <source>
        <dbReference type="ARBA" id="ARBA00007400"/>
    </source>
</evidence>
<comment type="subcellular location">
    <subcellularLocation>
        <location evidence="1">Cell membrane</location>
        <topology evidence="1">Multi-pass membrane protein</topology>
    </subcellularLocation>
</comment>
<keyword evidence="4 7" id="KW-0812">Transmembrane</keyword>
<dbReference type="GO" id="GO:0016746">
    <property type="term" value="F:acyltransferase activity"/>
    <property type="evidence" value="ECO:0007669"/>
    <property type="project" value="UniProtKB-KW"/>
</dbReference>
<name>A0ABS2FIK8_9CLOT</name>
<feature type="transmembrane region" description="Helical" evidence="7">
    <location>
        <begin position="302"/>
        <end position="322"/>
    </location>
</feature>
<reference evidence="9 10" key="1">
    <citation type="journal article" date="2021" name="Sci. Rep.">
        <title>The distribution of antibiotic resistance genes in chicken gut microbiota commensals.</title>
        <authorList>
            <person name="Juricova H."/>
            <person name="Matiasovicova J."/>
            <person name="Kubasova T."/>
            <person name="Cejkova D."/>
            <person name="Rychlik I."/>
        </authorList>
    </citation>
    <scope>NUCLEOTIDE SEQUENCE [LARGE SCALE GENOMIC DNA]</scope>
    <source>
        <strain evidence="9 10">An435</strain>
    </source>
</reference>
<keyword evidence="9" id="KW-0012">Acyltransferase</keyword>
<dbReference type="Proteomes" id="UP000767334">
    <property type="component" value="Unassembled WGS sequence"/>
</dbReference>
<keyword evidence="3" id="KW-1003">Cell membrane</keyword>